<sequence>MSESRTSISLRPVSINLQAVFYGRITSERDPREQARIFRAFWSIWFVGDANEKGAGDRQIILSTNGLKRGFRMIYQTPAIQPATNRNYSLLSNRPTPAR</sequence>
<gene>
    <name evidence="1" type="ORF">PILCRDRAFT_825475</name>
</gene>
<dbReference type="Proteomes" id="UP000054166">
    <property type="component" value="Unassembled WGS sequence"/>
</dbReference>
<evidence type="ECO:0000313" key="1">
    <source>
        <dbReference type="EMBL" id="KIM77312.1"/>
    </source>
</evidence>
<evidence type="ECO:0000313" key="2">
    <source>
        <dbReference type="Proteomes" id="UP000054166"/>
    </source>
</evidence>
<protein>
    <submittedName>
        <fullName evidence="1">Uncharacterized protein</fullName>
    </submittedName>
</protein>
<organism evidence="1 2">
    <name type="scientific">Piloderma croceum (strain F 1598)</name>
    <dbReference type="NCBI Taxonomy" id="765440"/>
    <lineage>
        <taxon>Eukaryota</taxon>
        <taxon>Fungi</taxon>
        <taxon>Dikarya</taxon>
        <taxon>Basidiomycota</taxon>
        <taxon>Agaricomycotina</taxon>
        <taxon>Agaricomycetes</taxon>
        <taxon>Agaricomycetidae</taxon>
        <taxon>Atheliales</taxon>
        <taxon>Atheliaceae</taxon>
        <taxon>Piloderma</taxon>
    </lineage>
</organism>
<dbReference type="InParanoid" id="A0A0C3BIX5"/>
<reference evidence="2" key="2">
    <citation type="submission" date="2015-01" db="EMBL/GenBank/DDBJ databases">
        <title>Evolutionary Origins and Diversification of the Mycorrhizal Mutualists.</title>
        <authorList>
            <consortium name="DOE Joint Genome Institute"/>
            <consortium name="Mycorrhizal Genomics Consortium"/>
            <person name="Kohler A."/>
            <person name="Kuo A."/>
            <person name="Nagy L.G."/>
            <person name="Floudas D."/>
            <person name="Copeland A."/>
            <person name="Barry K.W."/>
            <person name="Cichocki N."/>
            <person name="Veneault-Fourrey C."/>
            <person name="LaButti K."/>
            <person name="Lindquist E.A."/>
            <person name="Lipzen A."/>
            <person name="Lundell T."/>
            <person name="Morin E."/>
            <person name="Murat C."/>
            <person name="Riley R."/>
            <person name="Ohm R."/>
            <person name="Sun H."/>
            <person name="Tunlid A."/>
            <person name="Henrissat B."/>
            <person name="Grigoriev I.V."/>
            <person name="Hibbett D.S."/>
            <person name="Martin F."/>
        </authorList>
    </citation>
    <scope>NUCLEOTIDE SEQUENCE [LARGE SCALE GENOMIC DNA]</scope>
    <source>
        <strain evidence="2">F 1598</strain>
    </source>
</reference>
<dbReference type="AlphaFoldDB" id="A0A0C3BIX5"/>
<dbReference type="EMBL" id="KN833026">
    <property type="protein sequence ID" value="KIM77312.1"/>
    <property type="molecule type" value="Genomic_DNA"/>
</dbReference>
<dbReference type="HOGENOM" id="CLU_2321215_0_0_1"/>
<proteinExistence type="predicted"/>
<keyword evidence="2" id="KW-1185">Reference proteome</keyword>
<reference evidence="1 2" key="1">
    <citation type="submission" date="2014-04" db="EMBL/GenBank/DDBJ databases">
        <authorList>
            <consortium name="DOE Joint Genome Institute"/>
            <person name="Kuo A."/>
            <person name="Tarkka M."/>
            <person name="Buscot F."/>
            <person name="Kohler A."/>
            <person name="Nagy L.G."/>
            <person name="Floudas D."/>
            <person name="Copeland A."/>
            <person name="Barry K.W."/>
            <person name="Cichocki N."/>
            <person name="Veneault-Fourrey C."/>
            <person name="LaButti K."/>
            <person name="Lindquist E.A."/>
            <person name="Lipzen A."/>
            <person name="Lundell T."/>
            <person name="Morin E."/>
            <person name="Murat C."/>
            <person name="Sun H."/>
            <person name="Tunlid A."/>
            <person name="Henrissat B."/>
            <person name="Grigoriev I.V."/>
            <person name="Hibbett D.S."/>
            <person name="Martin F."/>
            <person name="Nordberg H.P."/>
            <person name="Cantor M.N."/>
            <person name="Hua S.X."/>
        </authorList>
    </citation>
    <scope>NUCLEOTIDE SEQUENCE [LARGE SCALE GENOMIC DNA]</scope>
    <source>
        <strain evidence="1 2">F 1598</strain>
    </source>
</reference>
<name>A0A0C3BIX5_PILCF</name>
<accession>A0A0C3BIX5</accession>